<dbReference type="Proteomes" id="UP000789759">
    <property type="component" value="Unassembled WGS sequence"/>
</dbReference>
<proteinExistence type="predicted"/>
<organism evidence="1 2">
    <name type="scientific">Cetraspora pellucida</name>
    <dbReference type="NCBI Taxonomy" id="1433469"/>
    <lineage>
        <taxon>Eukaryota</taxon>
        <taxon>Fungi</taxon>
        <taxon>Fungi incertae sedis</taxon>
        <taxon>Mucoromycota</taxon>
        <taxon>Glomeromycotina</taxon>
        <taxon>Glomeromycetes</taxon>
        <taxon>Diversisporales</taxon>
        <taxon>Gigasporaceae</taxon>
        <taxon>Cetraspora</taxon>
    </lineage>
</organism>
<name>A0A9N9FCN5_9GLOM</name>
<protein>
    <submittedName>
        <fullName evidence="1">6114_t:CDS:1</fullName>
    </submittedName>
</protein>
<comment type="caution">
    <text evidence="1">The sequence shown here is derived from an EMBL/GenBank/DDBJ whole genome shotgun (WGS) entry which is preliminary data.</text>
</comment>
<keyword evidence="2" id="KW-1185">Reference proteome</keyword>
<reference evidence="1" key="1">
    <citation type="submission" date="2021-06" db="EMBL/GenBank/DDBJ databases">
        <authorList>
            <person name="Kallberg Y."/>
            <person name="Tangrot J."/>
            <person name="Rosling A."/>
        </authorList>
    </citation>
    <scope>NUCLEOTIDE SEQUENCE</scope>
    <source>
        <strain evidence="1">FL966</strain>
    </source>
</reference>
<sequence>MSPIPDLLEQDIIKTKEKINKSNHKVYCKAYINILGDDGMEVFVLNKMDRIIAHLKKCTYFIEQTTSEKREKVFNLSNDEQSSSYDTMFTLLQSFTQKGIVQFTSFGPLDNYSVYSFSQQDYEKFKVLLLRLTLPDRQTLSEPTLEVAVSNMIEECLKLFKKIQLLQKAFNISKLKASITWEYSHKSDPVELPLPSFQDKYNTENNDQPNINYEKLNAWIKISKNEIDKIAQIYKDENEMLTSEIEDI</sequence>
<gene>
    <name evidence="1" type="ORF">CPELLU_LOCUS3517</name>
</gene>
<dbReference type="EMBL" id="CAJVQA010001718">
    <property type="protein sequence ID" value="CAG8523816.1"/>
    <property type="molecule type" value="Genomic_DNA"/>
</dbReference>
<dbReference type="OrthoDB" id="2409922at2759"/>
<feature type="non-terminal residue" evidence="1">
    <location>
        <position position="1"/>
    </location>
</feature>
<dbReference type="AlphaFoldDB" id="A0A9N9FCN5"/>
<accession>A0A9N9FCN5</accession>
<evidence type="ECO:0000313" key="1">
    <source>
        <dbReference type="EMBL" id="CAG8523816.1"/>
    </source>
</evidence>
<evidence type="ECO:0000313" key="2">
    <source>
        <dbReference type="Proteomes" id="UP000789759"/>
    </source>
</evidence>